<dbReference type="Proteomes" id="UP000023430">
    <property type="component" value="Unassembled WGS sequence"/>
</dbReference>
<dbReference type="eggNOG" id="ENOG5032S56">
    <property type="taxonomic scope" value="Bacteria"/>
</dbReference>
<keyword evidence="1 2" id="KW-0732">Signal</keyword>
<evidence type="ECO:0000256" key="2">
    <source>
        <dbReference type="SAM" id="SignalP"/>
    </source>
</evidence>
<gene>
    <name evidence="4" type="ORF">RISW2_23580</name>
</gene>
<evidence type="ECO:0000259" key="3">
    <source>
        <dbReference type="Pfam" id="PF13778"/>
    </source>
</evidence>
<dbReference type="STRING" id="1449351.RISW2_23580"/>
<evidence type="ECO:0000313" key="4">
    <source>
        <dbReference type="EMBL" id="ETX29521.1"/>
    </source>
</evidence>
<proteinExistence type="predicted"/>
<sequence length="147" mass="16372">MGRIAALAATLLAAPVLAADGPGADDLIVPAEGRTLDEYLWVRRPVVVFADNPADPRYVQQMQYITDRADALRDRDVVVLTDTSPGDRSAIRQALRPRGFMLVLIAKDGSTVLRKPFPWDVRELSRSIDKLPVRQQEVRDRRAEGQP</sequence>
<feature type="chain" id="PRO_5004980287" description="DUF4174 domain-containing protein" evidence="2">
    <location>
        <begin position="19"/>
        <end position="147"/>
    </location>
</feature>
<dbReference type="EMBL" id="JAME01000009">
    <property type="protein sequence ID" value="ETX29521.1"/>
    <property type="molecule type" value="Genomic_DNA"/>
</dbReference>
<dbReference type="Pfam" id="PF13778">
    <property type="entry name" value="DUF4174"/>
    <property type="match status" value="1"/>
</dbReference>
<dbReference type="InterPro" id="IPR025232">
    <property type="entry name" value="DUF4174"/>
</dbReference>
<organism evidence="4 5">
    <name type="scientific">Roseivivax isoporae LMG 25204</name>
    <dbReference type="NCBI Taxonomy" id="1449351"/>
    <lineage>
        <taxon>Bacteria</taxon>
        <taxon>Pseudomonadati</taxon>
        <taxon>Pseudomonadota</taxon>
        <taxon>Alphaproteobacteria</taxon>
        <taxon>Rhodobacterales</taxon>
        <taxon>Roseobacteraceae</taxon>
        <taxon>Roseivivax</taxon>
    </lineage>
</organism>
<comment type="caution">
    <text evidence="4">The sequence shown here is derived from an EMBL/GenBank/DDBJ whole genome shotgun (WGS) entry which is preliminary data.</text>
</comment>
<feature type="signal peptide" evidence="2">
    <location>
        <begin position="1"/>
        <end position="18"/>
    </location>
</feature>
<name>X7FBS8_9RHOB</name>
<evidence type="ECO:0000313" key="5">
    <source>
        <dbReference type="Proteomes" id="UP000023430"/>
    </source>
</evidence>
<dbReference type="PATRIC" id="fig|1449351.3.peg.1602"/>
<feature type="domain" description="DUF4174" evidence="3">
    <location>
        <begin position="36"/>
        <end position="137"/>
    </location>
</feature>
<accession>X7FBS8</accession>
<protein>
    <recommendedName>
        <fullName evidence="3">DUF4174 domain-containing protein</fullName>
    </recommendedName>
</protein>
<evidence type="ECO:0000256" key="1">
    <source>
        <dbReference type="ARBA" id="ARBA00022729"/>
    </source>
</evidence>
<reference evidence="4 5" key="1">
    <citation type="submission" date="2014-01" db="EMBL/GenBank/DDBJ databases">
        <title>Roseivivax isoporae LMG 25204 Genome Sequencing.</title>
        <authorList>
            <person name="Lai Q."/>
            <person name="Li G."/>
            <person name="Shao Z."/>
        </authorList>
    </citation>
    <scope>NUCLEOTIDE SEQUENCE [LARGE SCALE GENOMIC DNA]</scope>
    <source>
        <strain evidence="4 5">LMG 25204</strain>
    </source>
</reference>
<keyword evidence="5" id="KW-1185">Reference proteome</keyword>
<dbReference type="AlphaFoldDB" id="X7FBS8"/>